<name>A0A126X0L4_PTEVI</name>
<dbReference type="PROSITE" id="PS50113">
    <property type="entry name" value="PAC"/>
    <property type="match status" value="1"/>
</dbReference>
<dbReference type="Gene3D" id="3.30.450.20">
    <property type="entry name" value="PAS domain"/>
    <property type="match status" value="2"/>
</dbReference>
<dbReference type="SUPFAM" id="SSF55785">
    <property type="entry name" value="PYP-like sensor domain (PAS domain)"/>
    <property type="match status" value="2"/>
</dbReference>
<evidence type="ECO:0000313" key="9">
    <source>
        <dbReference type="EMBL" id="AML78266.1"/>
    </source>
</evidence>
<dbReference type="CDD" id="cd00130">
    <property type="entry name" value="PAS"/>
    <property type="match status" value="2"/>
</dbReference>
<dbReference type="EMBL" id="KU700500">
    <property type="protein sequence ID" value="AML78266.1"/>
    <property type="molecule type" value="mRNA"/>
</dbReference>
<dbReference type="AlphaFoldDB" id="A0A126X0L4"/>
<dbReference type="InterPro" id="IPR001610">
    <property type="entry name" value="PAC"/>
</dbReference>
<dbReference type="InterPro" id="IPR000700">
    <property type="entry name" value="PAS-assoc_C"/>
</dbReference>
<dbReference type="PROSITE" id="PS50112">
    <property type="entry name" value="PAS"/>
    <property type="match status" value="2"/>
</dbReference>
<dbReference type="Pfam" id="PF13426">
    <property type="entry name" value="PAS_9"/>
    <property type="match status" value="2"/>
</dbReference>
<accession>A0A126X0L4</accession>
<evidence type="ECO:0000256" key="5">
    <source>
        <dbReference type="ARBA" id="ARBA00022991"/>
    </source>
</evidence>
<feature type="domain" description="PAS" evidence="7">
    <location>
        <begin position="69"/>
        <end position="91"/>
    </location>
</feature>
<keyword evidence="1" id="KW-0600">Photoreceptor protein</keyword>
<dbReference type="InterPro" id="IPR035965">
    <property type="entry name" value="PAS-like_dom_sf"/>
</dbReference>
<evidence type="ECO:0000256" key="6">
    <source>
        <dbReference type="ARBA" id="ARBA00023170"/>
    </source>
</evidence>
<evidence type="ECO:0000256" key="1">
    <source>
        <dbReference type="ARBA" id="ARBA00022543"/>
    </source>
</evidence>
<keyword evidence="4" id="KW-0288">FMN</keyword>
<feature type="domain" description="PAS" evidence="7">
    <location>
        <begin position="286"/>
        <end position="308"/>
    </location>
</feature>
<keyword evidence="2" id="KW-0716">Sensory transduction</keyword>
<keyword evidence="6" id="KW-0675">Receptor</keyword>
<evidence type="ECO:0000259" key="7">
    <source>
        <dbReference type="PROSITE" id="PS50112"/>
    </source>
</evidence>
<protein>
    <submittedName>
        <fullName evidence="9">Putative LOV domain-containing protein</fullName>
    </submittedName>
</protein>
<reference evidence="9" key="1">
    <citation type="journal article" date="2016" name="Proc. Natl. Acad. Sci. U.S.A.">
        <title>Functional and topological diversity of LOV domain photoreceptors.</title>
        <authorList>
            <person name="Glantz S.T."/>
            <person name="Carpenter E.J."/>
            <person name="Melkonian M."/>
            <person name="Gardner K.H."/>
            <person name="Boyden E.S."/>
            <person name="Wong G.K."/>
            <person name="Chow B.Y."/>
        </authorList>
    </citation>
    <scope>NUCLEOTIDE SEQUENCE</scope>
    <source>
        <strain evidence="9">POPJ_2001334</strain>
    </source>
</reference>
<dbReference type="GO" id="GO:0009637">
    <property type="term" value="P:response to blue light"/>
    <property type="evidence" value="ECO:0007669"/>
    <property type="project" value="UniProtKB-ARBA"/>
</dbReference>
<dbReference type="PROSITE" id="PS51257">
    <property type="entry name" value="PROKAR_LIPOPROTEIN"/>
    <property type="match status" value="1"/>
</dbReference>
<dbReference type="GO" id="GO:0009881">
    <property type="term" value="F:photoreceptor activity"/>
    <property type="evidence" value="ECO:0007669"/>
    <property type="project" value="UniProtKB-KW"/>
</dbReference>
<dbReference type="InterPro" id="IPR000014">
    <property type="entry name" value="PAS"/>
</dbReference>
<dbReference type="SMART" id="SM00086">
    <property type="entry name" value="PAC"/>
    <property type="match status" value="2"/>
</dbReference>
<organism evidence="9">
    <name type="scientific">Pteris vittata</name>
    <name type="common">Chinese ladder brake</name>
    <dbReference type="NCBI Taxonomy" id="13821"/>
    <lineage>
        <taxon>Eukaryota</taxon>
        <taxon>Viridiplantae</taxon>
        <taxon>Streptophyta</taxon>
        <taxon>Embryophyta</taxon>
        <taxon>Tracheophyta</taxon>
        <taxon>Polypodiopsida</taxon>
        <taxon>Polypodiidae</taxon>
        <taxon>Polypodiales</taxon>
        <taxon>Pteridineae</taxon>
        <taxon>Pteridaceae</taxon>
        <taxon>Pteridoideae</taxon>
        <taxon>Pteris</taxon>
        <taxon>Pteris subgen. Pteris</taxon>
        <taxon>Pteris sect. Pteris</taxon>
    </lineage>
</organism>
<proteinExistence type="evidence at transcript level"/>
<evidence type="ECO:0000256" key="3">
    <source>
        <dbReference type="ARBA" id="ARBA00022630"/>
    </source>
</evidence>
<dbReference type="PANTHER" id="PTHR47429">
    <property type="entry name" value="PROTEIN TWIN LOV 1"/>
    <property type="match status" value="1"/>
</dbReference>
<keyword evidence="3" id="KW-0285">Flavoprotein</keyword>
<evidence type="ECO:0000259" key="8">
    <source>
        <dbReference type="PROSITE" id="PS50113"/>
    </source>
</evidence>
<dbReference type="PANTHER" id="PTHR47429:SF2">
    <property type="entry name" value="PROTEIN TWIN LOV 1"/>
    <property type="match status" value="1"/>
</dbReference>
<dbReference type="GO" id="GO:0005634">
    <property type="term" value="C:nucleus"/>
    <property type="evidence" value="ECO:0007669"/>
    <property type="project" value="TreeGrafter"/>
</dbReference>
<evidence type="ECO:0000256" key="2">
    <source>
        <dbReference type="ARBA" id="ARBA00022606"/>
    </source>
</evidence>
<evidence type="ECO:0000256" key="4">
    <source>
        <dbReference type="ARBA" id="ARBA00022643"/>
    </source>
</evidence>
<dbReference type="NCBIfam" id="TIGR00229">
    <property type="entry name" value="sensory_box"/>
    <property type="match status" value="1"/>
</dbReference>
<sequence length="419" mass="46417">MGRLISAPSSTITSCSSQLQIPTCILDTTTNSVVDSLSRSYGGSVQESLKKLRHHSFIITDPHLPGHPIVYASEGFLHMTGYLTEEVMGRNPRFLQGPDTDRRSVLQIKDAVLEEKACDVVLLNYTKQGLPFSIVFHMAPVFSQKNGRLLYFVGAQKSLTESFSKQVQQFEANLSGLRKGPSALLGTKSWRDTMNGNLKGHLIPDSYLDYRCGGQRKKKMKIASTIVQLVIHELASCNELTNDSALRSGCIRENAESDLCHSLTLALARIQRSFVISNSKLPGMPVAYASDMFLDLTGYQRHEVIGRSCKFLQGQDTDDCAVQQIRDCCKEGKSCTVRILNYRKDGSPFWNLLHMAPVRDHTAKVVYYVGVQLQLGFPQAEVRQLSRDVSPAMLQLGVVGAVKVAVRSLQGHGLRRSLP</sequence>
<keyword evidence="5" id="KW-0157">Chromophore</keyword>
<feature type="domain" description="PAC" evidence="8">
    <location>
        <begin position="333"/>
        <end position="387"/>
    </location>
</feature>